<gene>
    <name evidence="1" type="ORF">H2198_008862</name>
</gene>
<dbReference type="EMBL" id="JAPDRQ010000230">
    <property type="protein sequence ID" value="KAJ9651898.1"/>
    <property type="molecule type" value="Genomic_DNA"/>
</dbReference>
<name>A0ACC2ZWB5_9EURO</name>
<sequence length="513" mass="59611">MNLAAFPQDVFLLILQYLEAWDLLRCQLVCREWKQTFSHDIYLKTMLKGYAGATELRRLLAKEKNCLNLDSQIEINLQSIFRTVASRYFHLSLGKARSLERYKLRALDQSGDWYPVGQWDYHESQPSGRLYHESAAAHLRGLGWKPYLFLPTLWSYDNGFVVFAPSLDTSKSPSDCLNVVDLESGGSCRVPFDMTGKVLRGLRLREGTLIVEWAEKNSYHDLNLVDKVHRHFATCYDVHRQAGKQIEVEFRSEWKIHFLGLPLSTRDYFFSTHTRKHYALYLWQPNRSLWTGDEDQPIEALFIWDIEAPSQYLPSRDPSNSRRGQYEDKGPHMVARFSFRELEFLGVRQQANITLTSLHVDSATMSMTFQENTFESGQGYFDPAERRWCSTTTTFPFVGQGPCLQRRPDVELPAYRGHCTMDSTDIEEIERWFLPIMDVSDQEAQVRFSLIETCFTGMMIENKIMLRIKALDRWTNLDDEIVREVGAMGRIAGDERWVVGQNARLELVVAKFQ</sequence>
<comment type="caution">
    <text evidence="1">The sequence shown here is derived from an EMBL/GenBank/DDBJ whole genome shotgun (WGS) entry which is preliminary data.</text>
</comment>
<accession>A0ACC2ZWB5</accession>
<organism evidence="1 2">
    <name type="scientific">Neophaeococcomyces mojaviensis</name>
    <dbReference type="NCBI Taxonomy" id="3383035"/>
    <lineage>
        <taxon>Eukaryota</taxon>
        <taxon>Fungi</taxon>
        <taxon>Dikarya</taxon>
        <taxon>Ascomycota</taxon>
        <taxon>Pezizomycotina</taxon>
        <taxon>Eurotiomycetes</taxon>
        <taxon>Chaetothyriomycetidae</taxon>
        <taxon>Chaetothyriales</taxon>
        <taxon>Chaetothyriales incertae sedis</taxon>
        <taxon>Neophaeococcomyces</taxon>
    </lineage>
</organism>
<reference evidence="1" key="1">
    <citation type="submission" date="2022-10" db="EMBL/GenBank/DDBJ databases">
        <title>Culturing micro-colonial fungi from biological soil crusts in the Mojave desert and describing Neophaeococcomyces mojavensis, and introducing the new genera and species Taxawa tesnikishii.</title>
        <authorList>
            <person name="Kurbessoian T."/>
            <person name="Stajich J.E."/>
        </authorList>
    </citation>
    <scope>NUCLEOTIDE SEQUENCE</scope>
    <source>
        <strain evidence="1">JES_112</strain>
    </source>
</reference>
<dbReference type="Proteomes" id="UP001172386">
    <property type="component" value="Unassembled WGS sequence"/>
</dbReference>
<evidence type="ECO:0000313" key="1">
    <source>
        <dbReference type="EMBL" id="KAJ9651898.1"/>
    </source>
</evidence>
<proteinExistence type="predicted"/>
<keyword evidence="2" id="KW-1185">Reference proteome</keyword>
<evidence type="ECO:0000313" key="2">
    <source>
        <dbReference type="Proteomes" id="UP001172386"/>
    </source>
</evidence>
<protein>
    <submittedName>
        <fullName evidence="1">Uncharacterized protein</fullName>
    </submittedName>
</protein>